<dbReference type="GO" id="GO:0016788">
    <property type="term" value="F:hydrolase activity, acting on ester bonds"/>
    <property type="evidence" value="ECO:0007669"/>
    <property type="project" value="InterPro"/>
</dbReference>
<dbReference type="InterPro" id="IPR001087">
    <property type="entry name" value="GDSL"/>
</dbReference>
<comment type="similarity">
    <text evidence="1">Belongs to the 'GDSL' lipolytic enzyme family.</text>
</comment>
<evidence type="ECO:0008006" key="4">
    <source>
        <dbReference type="Google" id="ProtNLM"/>
    </source>
</evidence>
<evidence type="ECO:0000313" key="3">
    <source>
        <dbReference type="Proteomes" id="UP001231189"/>
    </source>
</evidence>
<name>A0AAD8VQE7_LOLMU</name>
<keyword evidence="3" id="KW-1185">Reference proteome</keyword>
<dbReference type="InterPro" id="IPR050592">
    <property type="entry name" value="GDSL_lipolytic_enzyme"/>
</dbReference>
<accession>A0AAD8VQE7</accession>
<dbReference type="Pfam" id="PF00657">
    <property type="entry name" value="Lipase_GDSL"/>
    <property type="match status" value="1"/>
</dbReference>
<reference evidence="2" key="1">
    <citation type="submission" date="2023-07" db="EMBL/GenBank/DDBJ databases">
        <title>A chromosome-level genome assembly of Lolium multiflorum.</title>
        <authorList>
            <person name="Chen Y."/>
            <person name="Copetti D."/>
            <person name="Kolliker R."/>
            <person name="Studer B."/>
        </authorList>
    </citation>
    <scope>NUCLEOTIDE SEQUENCE</scope>
    <source>
        <strain evidence="2">02402/16</strain>
        <tissue evidence="2">Leaf</tissue>
    </source>
</reference>
<dbReference type="Gene3D" id="3.40.50.1110">
    <property type="entry name" value="SGNH hydrolase"/>
    <property type="match status" value="1"/>
</dbReference>
<organism evidence="2 3">
    <name type="scientific">Lolium multiflorum</name>
    <name type="common">Italian ryegrass</name>
    <name type="synonym">Lolium perenne subsp. multiflorum</name>
    <dbReference type="NCBI Taxonomy" id="4521"/>
    <lineage>
        <taxon>Eukaryota</taxon>
        <taxon>Viridiplantae</taxon>
        <taxon>Streptophyta</taxon>
        <taxon>Embryophyta</taxon>
        <taxon>Tracheophyta</taxon>
        <taxon>Spermatophyta</taxon>
        <taxon>Magnoliopsida</taxon>
        <taxon>Liliopsida</taxon>
        <taxon>Poales</taxon>
        <taxon>Poaceae</taxon>
        <taxon>BOP clade</taxon>
        <taxon>Pooideae</taxon>
        <taxon>Poodae</taxon>
        <taxon>Poeae</taxon>
        <taxon>Poeae Chloroplast Group 2 (Poeae type)</taxon>
        <taxon>Loliodinae</taxon>
        <taxon>Loliinae</taxon>
        <taxon>Lolium</taxon>
    </lineage>
</organism>
<dbReference type="PANTHER" id="PTHR45642">
    <property type="entry name" value="GDSL ESTERASE/LIPASE EXL3"/>
    <property type="match status" value="1"/>
</dbReference>
<evidence type="ECO:0000313" key="2">
    <source>
        <dbReference type="EMBL" id="KAK1613911.1"/>
    </source>
</evidence>
<protein>
    <recommendedName>
        <fullName evidence="4">GDSL esterase/lipase</fullName>
    </recommendedName>
</protein>
<dbReference type="PANTHER" id="PTHR45642:SF19">
    <property type="entry name" value="OS02G0110000 PROTEIN"/>
    <property type="match status" value="1"/>
</dbReference>
<proteinExistence type="inferred from homology"/>
<dbReference type="AlphaFoldDB" id="A0AAD8VQE7"/>
<dbReference type="InterPro" id="IPR036514">
    <property type="entry name" value="SGNH_hydro_sf"/>
</dbReference>
<comment type="caution">
    <text evidence="2">The sequence shown here is derived from an EMBL/GenBank/DDBJ whole genome shotgun (WGS) entry which is preliminary data.</text>
</comment>
<dbReference type="EMBL" id="JAUUTY010000006">
    <property type="protein sequence ID" value="KAK1613911.1"/>
    <property type="molecule type" value="Genomic_DNA"/>
</dbReference>
<sequence>MRALGGRRFVFVGVPPVGCLPLVRTLLGTGAEKCHENMNSMAASFNRRLDEVVRVLKNQRDTRATFIDVYPIVSMATIDPVTYGLTDTSRGCCGTGVIEVGQTCRGRLTCTDPSKYMYWDAVHQTERMNQIITDQVIMNSIGEIYA</sequence>
<evidence type="ECO:0000256" key="1">
    <source>
        <dbReference type="ARBA" id="ARBA00008668"/>
    </source>
</evidence>
<dbReference type="Proteomes" id="UP001231189">
    <property type="component" value="Unassembled WGS sequence"/>
</dbReference>
<gene>
    <name evidence="2" type="ORF">QYE76_019428</name>
</gene>